<evidence type="ECO:0000256" key="2">
    <source>
        <dbReference type="ARBA" id="ARBA00022722"/>
    </source>
</evidence>
<keyword evidence="2 5" id="KW-0540">Nuclease</keyword>
<dbReference type="GO" id="GO:0001682">
    <property type="term" value="P:tRNA 5'-leader removal"/>
    <property type="evidence" value="ECO:0007669"/>
    <property type="project" value="UniProtKB-UniRule"/>
</dbReference>
<reference evidence="6 7" key="1">
    <citation type="submission" date="2017-02" db="EMBL/GenBank/DDBJ databases">
        <title>Genomic diversity within the haloalkaliphilic genus Thioalkalivibrio.</title>
        <authorList>
            <person name="Ahn A.-C."/>
            <person name="Meier-Kolthoff J."/>
            <person name="Overmars L."/>
            <person name="Richter M."/>
            <person name="Woyke T."/>
            <person name="Sorokin D.Y."/>
            <person name="Muyzer G."/>
        </authorList>
    </citation>
    <scope>NUCLEOTIDE SEQUENCE [LARGE SCALE GENOMIC DNA]</scope>
    <source>
        <strain evidence="6 7">HL17</strain>
    </source>
</reference>
<dbReference type="OrthoDB" id="263154at2"/>
<dbReference type="STRING" id="252474.B1A74_10000"/>
<dbReference type="NCBIfam" id="TIGR03875">
    <property type="entry name" value="RNA_lig_partner"/>
    <property type="match status" value="1"/>
</dbReference>
<proteinExistence type="inferred from homology"/>
<dbReference type="AlphaFoldDB" id="A0A1V2ZWZ4"/>
<dbReference type="NCBIfam" id="NF003344">
    <property type="entry name" value="PRK04358.1-5"/>
    <property type="match status" value="1"/>
</dbReference>
<dbReference type="RefSeq" id="WP_077244539.1">
    <property type="nucleotide sequence ID" value="NZ_MUZR01000041.1"/>
</dbReference>
<dbReference type="CDD" id="cd18691">
    <property type="entry name" value="PIN_VapC-like"/>
    <property type="match status" value="1"/>
</dbReference>
<keyword evidence="3 5" id="KW-0255">Endonuclease</keyword>
<evidence type="ECO:0000313" key="7">
    <source>
        <dbReference type="Proteomes" id="UP000189177"/>
    </source>
</evidence>
<dbReference type="HAMAP" id="MF_01078">
    <property type="entry name" value="RNA_free_RNase_P"/>
    <property type="match status" value="1"/>
</dbReference>
<dbReference type="EMBL" id="MUZR01000041">
    <property type="protein sequence ID" value="OOC09642.1"/>
    <property type="molecule type" value="Genomic_DNA"/>
</dbReference>
<evidence type="ECO:0000256" key="3">
    <source>
        <dbReference type="ARBA" id="ARBA00022759"/>
    </source>
</evidence>
<sequence>MRRFVLDTSVFTNPHVSAQFGETPEAVLQQFLWLARDCSAEFYMPLSVYEEFRTMRDLEPLAADFETVVWVRSPRRFALTLPSDILYEFIDEVRTRIDRGLRIAEEHTREAGAAESLRPELITQLRERFREAMRKGLVDSREDVDAVLLAMELDAELATADQGMRKLGNRMGVKLVTAEYLAGVMQNLAEGAGFTRGLSAGS</sequence>
<dbReference type="GO" id="GO:0016874">
    <property type="term" value="F:ligase activity"/>
    <property type="evidence" value="ECO:0007669"/>
    <property type="project" value="UniProtKB-KW"/>
</dbReference>
<comment type="catalytic activity">
    <reaction evidence="5">
        <text>Endonucleolytic cleavage of RNA, removing 5'-extranucleotides from tRNA precursor.</text>
        <dbReference type="EC" id="3.1.26.5"/>
    </reaction>
</comment>
<evidence type="ECO:0000256" key="5">
    <source>
        <dbReference type="HAMAP-Rule" id="MF_01078"/>
    </source>
</evidence>
<keyword evidence="4 5" id="KW-0378">Hydrolase</keyword>
<gene>
    <name evidence="6" type="ORF">B1A74_10000</name>
</gene>
<keyword evidence="7" id="KW-1185">Reference proteome</keyword>
<organism evidence="6 7">
    <name type="scientific">Thioalkalivibrio halophilus</name>
    <dbReference type="NCBI Taxonomy" id="252474"/>
    <lineage>
        <taxon>Bacteria</taxon>
        <taxon>Pseudomonadati</taxon>
        <taxon>Pseudomonadota</taxon>
        <taxon>Gammaproteobacteria</taxon>
        <taxon>Chromatiales</taxon>
        <taxon>Ectothiorhodospiraceae</taxon>
        <taxon>Thioalkalivibrio</taxon>
    </lineage>
</organism>
<dbReference type="InterPro" id="IPR014856">
    <property type="entry name" value="RNA_free_RNase_P"/>
</dbReference>
<keyword evidence="6" id="KW-0436">Ligase</keyword>
<comment type="function">
    <text evidence="5">RNA-free RNase P that catalyzes the removal of the 5'-leader sequence from pre-tRNA to produce the mature 5'-terminus.</text>
</comment>
<comment type="similarity">
    <text evidence="5">Belongs to the HARP family.</text>
</comment>
<evidence type="ECO:0000256" key="4">
    <source>
        <dbReference type="ARBA" id="ARBA00022801"/>
    </source>
</evidence>
<dbReference type="PANTHER" id="PTHR41173">
    <property type="entry name" value="UPF0278 PROTEIN TK1425"/>
    <property type="match status" value="1"/>
</dbReference>
<dbReference type="GO" id="GO:0004526">
    <property type="term" value="F:ribonuclease P activity"/>
    <property type="evidence" value="ECO:0007669"/>
    <property type="project" value="UniProtKB-UniRule"/>
</dbReference>
<accession>A0A1V2ZWZ4</accession>
<dbReference type="Pfam" id="PF08745">
    <property type="entry name" value="PIN_5"/>
    <property type="match status" value="1"/>
</dbReference>
<name>A0A1V2ZWZ4_9GAMM</name>
<dbReference type="PANTHER" id="PTHR41173:SF1">
    <property type="entry name" value="RNA-FREE RIBONUCLEASE P"/>
    <property type="match status" value="1"/>
</dbReference>
<dbReference type="EC" id="3.1.26.5" evidence="5"/>
<protein>
    <recommendedName>
        <fullName evidence="5">RNA-free ribonuclease P</fullName>
        <shortName evidence="5">RNA-free RNase P</shortName>
        <ecNumber evidence="5">3.1.26.5</ecNumber>
    </recommendedName>
    <alternativeName>
        <fullName evidence="5">Protein-only RNase P</fullName>
    </alternativeName>
</protein>
<comment type="caution">
    <text evidence="6">The sequence shown here is derived from an EMBL/GenBank/DDBJ whole genome shotgun (WGS) entry which is preliminary data.</text>
</comment>
<evidence type="ECO:0000256" key="1">
    <source>
        <dbReference type="ARBA" id="ARBA00022694"/>
    </source>
</evidence>
<dbReference type="Proteomes" id="UP000189177">
    <property type="component" value="Unassembled WGS sequence"/>
</dbReference>
<keyword evidence="1 5" id="KW-0819">tRNA processing</keyword>
<evidence type="ECO:0000313" key="6">
    <source>
        <dbReference type="EMBL" id="OOC09642.1"/>
    </source>
</evidence>